<accession>A0A975BNJ7</accession>
<dbReference type="Proteomes" id="UP000663722">
    <property type="component" value="Chromosome"/>
</dbReference>
<sequence length="90" mass="10256">MPRRHEVSQRLPVSPCLRGIVFSVKKKLHAVRHLKISRFSGTAGASPESVKKKLRAVRHLKISRFFGTAGAFPESVIIRVFFLSFLRKQE</sequence>
<proteinExistence type="predicted"/>
<dbReference type="AlphaFoldDB" id="A0A975BNJ7"/>
<protein>
    <submittedName>
        <fullName evidence="1">Uncharacterized protein</fullName>
    </submittedName>
</protein>
<organism evidence="1 2">
    <name type="scientific">Desulfonema magnum</name>
    <dbReference type="NCBI Taxonomy" id="45655"/>
    <lineage>
        <taxon>Bacteria</taxon>
        <taxon>Pseudomonadati</taxon>
        <taxon>Thermodesulfobacteriota</taxon>
        <taxon>Desulfobacteria</taxon>
        <taxon>Desulfobacterales</taxon>
        <taxon>Desulfococcaceae</taxon>
        <taxon>Desulfonema</taxon>
    </lineage>
</organism>
<dbReference type="EMBL" id="CP061800">
    <property type="protein sequence ID" value="QTA88473.1"/>
    <property type="molecule type" value="Genomic_DNA"/>
</dbReference>
<reference evidence="1" key="1">
    <citation type="journal article" date="2021" name="Microb. Physiol.">
        <title>Proteogenomic Insights into the Physiology of Marine, Sulfate-Reducing, Filamentous Desulfonema limicola and Desulfonema magnum.</title>
        <authorList>
            <person name="Schnaars V."/>
            <person name="Wohlbrand L."/>
            <person name="Scheve S."/>
            <person name="Hinrichs C."/>
            <person name="Reinhardt R."/>
            <person name="Rabus R."/>
        </authorList>
    </citation>
    <scope>NUCLEOTIDE SEQUENCE</scope>
    <source>
        <strain evidence="1">4be13</strain>
    </source>
</reference>
<keyword evidence="2" id="KW-1185">Reference proteome</keyword>
<dbReference type="KEGG" id="dmm:dnm_045190"/>
<gene>
    <name evidence="1" type="ORF">dnm_045190</name>
</gene>
<evidence type="ECO:0000313" key="1">
    <source>
        <dbReference type="EMBL" id="QTA88473.1"/>
    </source>
</evidence>
<evidence type="ECO:0000313" key="2">
    <source>
        <dbReference type="Proteomes" id="UP000663722"/>
    </source>
</evidence>
<name>A0A975BNJ7_9BACT</name>